<dbReference type="Proteomes" id="UP000018466">
    <property type="component" value="Unassembled WGS sequence"/>
</dbReference>
<dbReference type="PROSITE" id="PS50949">
    <property type="entry name" value="HTH_GNTR"/>
    <property type="match status" value="1"/>
</dbReference>
<evidence type="ECO:0000256" key="3">
    <source>
        <dbReference type="ARBA" id="ARBA00023163"/>
    </source>
</evidence>
<dbReference type="InterPro" id="IPR036390">
    <property type="entry name" value="WH_DNA-bd_sf"/>
</dbReference>
<protein>
    <recommendedName>
        <fullName evidence="4">HTH gntR-type domain-containing protein</fullName>
    </recommendedName>
</protein>
<organism evidence="5 6">
    <name type="scientific">Stomatobaculum longum</name>
    <dbReference type="NCBI Taxonomy" id="796942"/>
    <lineage>
        <taxon>Bacteria</taxon>
        <taxon>Bacillati</taxon>
        <taxon>Bacillota</taxon>
        <taxon>Clostridia</taxon>
        <taxon>Lachnospirales</taxon>
        <taxon>Lachnospiraceae</taxon>
        <taxon>Stomatobaculum</taxon>
    </lineage>
</organism>
<evidence type="ECO:0000313" key="6">
    <source>
        <dbReference type="Proteomes" id="UP000018466"/>
    </source>
</evidence>
<gene>
    <name evidence="5" type="ORF">HMPREF9623_01401</name>
</gene>
<dbReference type="PANTHER" id="PTHR38445">
    <property type="entry name" value="HTH-TYPE TRANSCRIPTIONAL REPRESSOR YTRA"/>
    <property type="match status" value="1"/>
</dbReference>
<dbReference type="GO" id="GO:0003700">
    <property type="term" value="F:DNA-binding transcription factor activity"/>
    <property type="evidence" value="ECO:0007669"/>
    <property type="project" value="InterPro"/>
</dbReference>
<evidence type="ECO:0000259" key="4">
    <source>
        <dbReference type="PROSITE" id="PS50949"/>
    </source>
</evidence>
<evidence type="ECO:0000256" key="1">
    <source>
        <dbReference type="ARBA" id="ARBA00023015"/>
    </source>
</evidence>
<dbReference type="Pfam" id="PF00392">
    <property type="entry name" value="GntR"/>
    <property type="match status" value="1"/>
</dbReference>
<dbReference type="Gene3D" id="1.10.10.10">
    <property type="entry name" value="Winged helix-like DNA-binding domain superfamily/Winged helix DNA-binding domain"/>
    <property type="match status" value="1"/>
</dbReference>
<sequence length="124" mass="14270">MNIIVSNSLDVPLYIQIKEQIKEAILKGELEDGELLPSIRNFANDVHVSVLTIRRVYEELEKEGFAFSQAGRGTFVSMGNPELLRDFKRRIIEQDLQKAVHNAKLFDIAKDELYAMVDILYEED</sequence>
<dbReference type="PANTHER" id="PTHR38445:SF7">
    <property type="entry name" value="GNTR-FAMILY TRANSCRIPTIONAL REGULATOR"/>
    <property type="match status" value="1"/>
</dbReference>
<dbReference type="InterPro" id="IPR036388">
    <property type="entry name" value="WH-like_DNA-bd_sf"/>
</dbReference>
<evidence type="ECO:0000256" key="2">
    <source>
        <dbReference type="ARBA" id="ARBA00023125"/>
    </source>
</evidence>
<name>A0AA36Y4P6_9FIRM</name>
<feature type="domain" description="HTH gntR-type" evidence="4">
    <location>
        <begin position="11"/>
        <end position="79"/>
    </location>
</feature>
<dbReference type="AlphaFoldDB" id="A0AA36Y4P6"/>
<reference evidence="5 6" key="1">
    <citation type="submission" date="2011-10" db="EMBL/GenBank/DDBJ databases">
        <title>The Genome Sequence of Lachnospiraceae bacterium ACC2.</title>
        <authorList>
            <consortium name="The Broad Institute Genome Sequencing Platform"/>
            <person name="Earl A."/>
            <person name="Ward D."/>
            <person name="Feldgarden M."/>
            <person name="Gevers D."/>
            <person name="Sizova M."/>
            <person name="Hazen A."/>
            <person name="Epstein S."/>
            <person name="Young S.K."/>
            <person name="Zeng Q."/>
            <person name="Gargeya S."/>
            <person name="Fitzgerald M."/>
            <person name="Haas B."/>
            <person name="Abouelleil A."/>
            <person name="Alvarado L."/>
            <person name="Arachchi H.M."/>
            <person name="Berlin A."/>
            <person name="Brown A."/>
            <person name="Chapman S.B."/>
            <person name="Chen Z."/>
            <person name="Dunbar C."/>
            <person name="Freedman E."/>
            <person name="Gearin G."/>
            <person name="Goldberg J."/>
            <person name="Griggs A."/>
            <person name="Gujja S."/>
            <person name="Heiman D."/>
            <person name="Howarth C."/>
            <person name="Larson L."/>
            <person name="Lui A."/>
            <person name="MacDonald P.J.P."/>
            <person name="Montmayeur A."/>
            <person name="Murphy C."/>
            <person name="Neiman D."/>
            <person name="Pearson M."/>
            <person name="Priest M."/>
            <person name="Roberts A."/>
            <person name="Saif S."/>
            <person name="Shea T."/>
            <person name="Shenoy N."/>
            <person name="Sisk P."/>
            <person name="Stolte C."/>
            <person name="Sykes S."/>
            <person name="Wortman J."/>
            <person name="Nusbaum C."/>
            <person name="Birren B."/>
        </authorList>
    </citation>
    <scope>NUCLEOTIDE SEQUENCE [LARGE SCALE GENOMIC DNA]</scope>
    <source>
        <strain evidence="5 6">ACC2</strain>
    </source>
</reference>
<keyword evidence="6" id="KW-1185">Reference proteome</keyword>
<dbReference type="InterPro" id="IPR000524">
    <property type="entry name" value="Tscrpt_reg_HTH_GntR"/>
</dbReference>
<dbReference type="SUPFAM" id="SSF46785">
    <property type="entry name" value="Winged helix' DNA-binding domain"/>
    <property type="match status" value="1"/>
</dbReference>
<keyword evidence="3" id="KW-0804">Transcription</keyword>
<accession>A0AA36Y4P6</accession>
<dbReference type="GeneID" id="86941145"/>
<keyword evidence="2" id="KW-0238">DNA-binding</keyword>
<keyword evidence="1" id="KW-0805">Transcription regulation</keyword>
<dbReference type="RefSeq" id="WP_009533233.1">
    <property type="nucleotide sequence ID" value="NZ_JH590863.1"/>
</dbReference>
<dbReference type="GO" id="GO:0003677">
    <property type="term" value="F:DNA binding"/>
    <property type="evidence" value="ECO:0007669"/>
    <property type="project" value="UniProtKB-KW"/>
</dbReference>
<comment type="caution">
    <text evidence="5">The sequence shown here is derived from an EMBL/GenBank/DDBJ whole genome shotgun (WGS) entry which is preliminary data.</text>
</comment>
<dbReference type="SMART" id="SM00345">
    <property type="entry name" value="HTH_GNTR"/>
    <property type="match status" value="1"/>
</dbReference>
<proteinExistence type="predicted"/>
<dbReference type="EMBL" id="AGEL01000007">
    <property type="protein sequence ID" value="EHO16702.1"/>
    <property type="molecule type" value="Genomic_DNA"/>
</dbReference>
<evidence type="ECO:0000313" key="5">
    <source>
        <dbReference type="EMBL" id="EHO16702.1"/>
    </source>
</evidence>
<dbReference type="CDD" id="cd07377">
    <property type="entry name" value="WHTH_GntR"/>
    <property type="match status" value="1"/>
</dbReference>